<protein>
    <submittedName>
        <fullName evidence="2">Uncharacterized protein</fullName>
    </submittedName>
</protein>
<evidence type="ECO:0000256" key="1">
    <source>
        <dbReference type="SAM" id="MobiDB-lite"/>
    </source>
</evidence>
<organism evidence="2">
    <name type="scientific">Trypanosoma brucei</name>
    <dbReference type="NCBI Taxonomy" id="5691"/>
    <lineage>
        <taxon>Eukaryota</taxon>
        <taxon>Discoba</taxon>
        <taxon>Euglenozoa</taxon>
        <taxon>Kinetoplastea</taxon>
        <taxon>Metakinetoplastina</taxon>
        <taxon>Trypanosomatida</taxon>
        <taxon>Trypanosomatidae</taxon>
        <taxon>Trypanosoma</taxon>
    </lineage>
</organism>
<proteinExistence type="predicted"/>
<reference evidence="2" key="1">
    <citation type="submission" date="2001-06" db="EMBL/GenBank/DDBJ databases">
        <authorList>
            <person name="Ghedin E."/>
            <person name="Blandin G."/>
            <person name="Bartholomeu D."/>
            <person name="Caler E."/>
            <person name="Haas B."/>
            <person name="Hannick L."/>
            <person name="Shallom J."/>
            <person name="Hou L."/>
            <person name="Djikeng A."/>
            <person name="Feldblyum T."/>
            <person name="Hostetler J."/>
            <person name="Johnson J."/>
            <person name="Jones K."/>
            <person name="Koo H.L."/>
            <person name="Larkin C."/>
            <person name="Pai G."/>
            <person name="Peterson J."/>
            <person name="Khalak H.G."/>
            <person name="Salzberg S."/>
            <person name="Simpson A.J."/>
            <person name="Tallon L."/>
            <person name="Van Aken S."/>
            <person name="Wanless D."/>
            <person name="White O."/>
            <person name="Wortman J."/>
            <person name="Fraser C.M."/>
            <person name="El-Sayed N.M.A."/>
        </authorList>
    </citation>
    <scope>NUCLEOTIDE SEQUENCE</scope>
    <source>
        <strain evidence="2">GUTat10.1</strain>
    </source>
</reference>
<reference evidence="2" key="3">
    <citation type="submission" date="2005-04" db="EMBL/GenBank/DDBJ databases">
        <authorList>
            <person name="Haas B."/>
            <person name="Blandin G."/>
            <person name="El-Sayed N."/>
        </authorList>
    </citation>
    <scope>NUCLEOTIDE SEQUENCE</scope>
    <source>
        <strain evidence="2">GUTat10.1</strain>
    </source>
</reference>
<feature type="compositionally biased region" description="Basic residues" evidence="1">
    <location>
        <begin position="98"/>
        <end position="114"/>
    </location>
</feature>
<name>Q581M9_9TRYP</name>
<evidence type="ECO:0000313" key="2">
    <source>
        <dbReference type="EMBL" id="AAX80084.1"/>
    </source>
</evidence>
<feature type="region of interest" description="Disordered" evidence="1">
    <location>
        <begin position="94"/>
        <end position="134"/>
    </location>
</feature>
<accession>Q581M9</accession>
<feature type="compositionally biased region" description="Basic residues" evidence="1">
    <location>
        <begin position="122"/>
        <end position="134"/>
    </location>
</feature>
<sequence length="134" mass="15203">MRIPTAGRTTQNTTQMHTRICVCVKEQIFFYFKREREGGGNIQTISEFVPTLQVPPVCVPYAAESYLRTTVLSSHKDLEKRTAGKEESASLVFPCKAKEKKTGKKTTTSKHKRRENVMRPQTAKRKGGLRTTVK</sequence>
<reference evidence="2" key="2">
    <citation type="submission" date="2002-04" db="EMBL/GenBank/DDBJ databases">
        <authorList>
            <person name="El-Sayed N.M."/>
            <person name="Khalak H."/>
            <person name="Adams M.D."/>
        </authorList>
    </citation>
    <scope>NUCLEOTIDE SEQUENCE</scope>
    <source>
        <strain evidence="2">GUTat10.1</strain>
    </source>
</reference>
<dbReference type="EMBL" id="AC091781">
    <property type="protein sequence ID" value="AAX80084.1"/>
    <property type="molecule type" value="Genomic_DNA"/>
</dbReference>
<gene>
    <name evidence="2" type="ORF">Tb04.30K5.240</name>
</gene>
<dbReference type="AlphaFoldDB" id="Q581M9"/>